<gene>
    <name evidence="5" type="ORF">OPKNFCMD_4953</name>
</gene>
<dbReference type="InterPro" id="IPR017853">
    <property type="entry name" value="GH"/>
</dbReference>
<feature type="domain" description="Glycoside hydrolase family 5" evidence="3">
    <location>
        <begin position="365"/>
        <end position="632"/>
    </location>
</feature>
<accession>A0ABQ4R5V5</accession>
<evidence type="ECO:0000259" key="4">
    <source>
        <dbReference type="Pfam" id="PF16841"/>
    </source>
</evidence>
<protein>
    <recommendedName>
        <fullName evidence="7">Glycoside hydrolase family 5 protein</fullName>
    </recommendedName>
</protein>
<keyword evidence="2" id="KW-0326">Glycosidase</keyword>
<dbReference type="PANTHER" id="PTHR34142:SF1">
    <property type="entry name" value="GLYCOSIDE HYDROLASE FAMILY 5 DOMAIN-CONTAINING PROTEIN"/>
    <property type="match status" value="1"/>
</dbReference>
<feature type="domain" description="Carbohydrate binding module xylan-binding" evidence="4">
    <location>
        <begin position="41"/>
        <end position="134"/>
    </location>
</feature>
<comment type="caution">
    <text evidence="5">The sequence shown here is derived from an EMBL/GenBank/DDBJ whole genome shotgun (WGS) entry which is preliminary data.</text>
</comment>
<keyword evidence="1" id="KW-0378">Hydrolase</keyword>
<dbReference type="Pfam" id="PF00150">
    <property type="entry name" value="Cellulase"/>
    <property type="match status" value="1"/>
</dbReference>
<dbReference type="Gene3D" id="2.60.60.40">
    <property type="match status" value="2"/>
</dbReference>
<reference evidence="5" key="1">
    <citation type="journal article" date="2021" name="Front. Microbiol.">
        <title>Comprehensive Comparative Genomics and Phenotyping of Methylobacterium Species.</title>
        <authorList>
            <person name="Alessa O."/>
            <person name="Ogura Y."/>
            <person name="Fujitani Y."/>
            <person name="Takami H."/>
            <person name="Hayashi T."/>
            <person name="Sahin N."/>
            <person name="Tani A."/>
        </authorList>
    </citation>
    <scope>NUCLEOTIDE SEQUENCE</scope>
    <source>
        <strain evidence="5">KCTC 52305</strain>
    </source>
</reference>
<dbReference type="Proteomes" id="UP001055167">
    <property type="component" value="Unassembled WGS sequence"/>
</dbReference>
<dbReference type="InterPro" id="IPR018087">
    <property type="entry name" value="Glyco_hydro_5_CS"/>
</dbReference>
<organism evidence="5 6">
    <name type="scientific">Methylobacterium crusticola</name>
    <dbReference type="NCBI Taxonomy" id="1697972"/>
    <lineage>
        <taxon>Bacteria</taxon>
        <taxon>Pseudomonadati</taxon>
        <taxon>Pseudomonadota</taxon>
        <taxon>Alphaproteobacteria</taxon>
        <taxon>Hyphomicrobiales</taxon>
        <taxon>Methylobacteriaceae</taxon>
        <taxon>Methylobacterium</taxon>
    </lineage>
</organism>
<dbReference type="EMBL" id="BPQH01000017">
    <property type="protein sequence ID" value="GJD52191.1"/>
    <property type="molecule type" value="Genomic_DNA"/>
</dbReference>
<dbReference type="SUPFAM" id="SSF51445">
    <property type="entry name" value="(Trans)glycosidases"/>
    <property type="match status" value="1"/>
</dbReference>
<keyword evidence="6" id="KW-1185">Reference proteome</keyword>
<dbReference type="Pfam" id="PF16841">
    <property type="entry name" value="CBM60"/>
    <property type="match status" value="2"/>
</dbReference>
<dbReference type="InterPro" id="IPR001547">
    <property type="entry name" value="Glyco_hydro_5"/>
</dbReference>
<dbReference type="Gene3D" id="3.20.20.80">
    <property type="entry name" value="Glycosidases"/>
    <property type="match status" value="1"/>
</dbReference>
<evidence type="ECO:0008006" key="7">
    <source>
        <dbReference type="Google" id="ProtNLM"/>
    </source>
</evidence>
<feature type="domain" description="Carbohydrate binding module xylan-binding" evidence="4">
    <location>
        <begin position="187"/>
        <end position="280"/>
    </location>
</feature>
<evidence type="ECO:0000256" key="2">
    <source>
        <dbReference type="ARBA" id="ARBA00023295"/>
    </source>
</evidence>
<name>A0ABQ4R5V5_9HYPH</name>
<sequence length="669" mass="69338">MLPFIRAILPLYYFLTIETSHVWARTNSGLSMTVSQPTRSLTLKVAEDAYRGDAQFNVFVDGAQVGGTQTATASHAAGAWQDVTLTGTFSSTPRSVEVRFLNDAWGGSPGSDRNLYVDHLVLGTTTYQAEAAANSAGSAVGQAAGLYSAGSLVFDTTKAPAAATAAPTASATAAAPAPAATTPAAATLTLRVAEDAYRGDAQFNVFVDGAQVGGTQTATASHAAGAWQDVTLTGTFSSTPRSVEVRFLNDAWGGSPGSDRNLYVDHLVLGTTTYQGEAAANSAGSAVGDAAGLYAAGSLVFDTTKAPAATTPALAATTVTAVTAPTPVLTTPVVTTPVVSTPVVTTPVASRSSAPGLSLLGVNLAGADFSAGKLPGVFGTDYTYPTHAEVDYYAAKGLGVIRLPFLWERLQPTQGGALNASELGRIDDVVSYATAKGLKVVLDPHDYGSGYGHVIGSAQTPNSAFADFWGRLAGHFAGNANVMFGLMNEPNKQDATQWLASANAAIGAIRASGATRQEILVPGSYWDGAHSWVSSDNDTTVGNGIVDPSRNYAFEVHQYLDGDSSGTSADVVSATIGVDRLTAVTQWAESTGNRLFLGEFGVSQDAASLKAMDNMLAYMDQHAVWQGATYWAAGPWWGDYMYSIEPAGLGTAHVTDKPQMDVLEKFITT</sequence>
<proteinExistence type="predicted"/>
<dbReference type="InterPro" id="IPR031768">
    <property type="entry name" value="CBM60_xylan-bd"/>
</dbReference>
<evidence type="ECO:0000259" key="3">
    <source>
        <dbReference type="Pfam" id="PF00150"/>
    </source>
</evidence>
<reference evidence="5" key="2">
    <citation type="submission" date="2021-08" db="EMBL/GenBank/DDBJ databases">
        <authorList>
            <person name="Tani A."/>
            <person name="Ola A."/>
            <person name="Ogura Y."/>
            <person name="Katsura K."/>
            <person name="Hayashi T."/>
        </authorList>
    </citation>
    <scope>NUCLEOTIDE SEQUENCE</scope>
    <source>
        <strain evidence="5">KCTC 52305</strain>
    </source>
</reference>
<dbReference type="PROSITE" id="PS00659">
    <property type="entry name" value="GLYCOSYL_HYDROL_F5"/>
    <property type="match status" value="1"/>
</dbReference>
<evidence type="ECO:0000313" key="6">
    <source>
        <dbReference type="Proteomes" id="UP001055167"/>
    </source>
</evidence>
<evidence type="ECO:0000313" key="5">
    <source>
        <dbReference type="EMBL" id="GJD52191.1"/>
    </source>
</evidence>
<evidence type="ECO:0000256" key="1">
    <source>
        <dbReference type="ARBA" id="ARBA00022801"/>
    </source>
</evidence>
<dbReference type="PANTHER" id="PTHR34142">
    <property type="entry name" value="ENDO-BETA-1,4-GLUCANASE A"/>
    <property type="match status" value="1"/>
</dbReference>